<dbReference type="InterPro" id="IPR017687">
    <property type="entry name" value="BamB"/>
</dbReference>
<dbReference type="InterPro" id="IPR015943">
    <property type="entry name" value="WD40/YVTN_repeat-like_dom_sf"/>
</dbReference>
<dbReference type="Pfam" id="PF13360">
    <property type="entry name" value="PQQ_2"/>
    <property type="match status" value="1"/>
</dbReference>
<evidence type="ECO:0000313" key="8">
    <source>
        <dbReference type="Proteomes" id="UP001254608"/>
    </source>
</evidence>
<organism evidence="7 8">
    <name type="scientific">Banduia mediterranea</name>
    <dbReference type="NCBI Taxonomy" id="3075609"/>
    <lineage>
        <taxon>Bacteria</taxon>
        <taxon>Pseudomonadati</taxon>
        <taxon>Pseudomonadota</taxon>
        <taxon>Gammaproteobacteria</taxon>
        <taxon>Nevskiales</taxon>
        <taxon>Algiphilaceae</taxon>
        <taxon>Banduia</taxon>
    </lineage>
</organism>
<comment type="subcellular location">
    <subcellularLocation>
        <location evidence="4">Cell outer membrane</location>
        <topology evidence="4">Lipid-anchor</topology>
    </subcellularLocation>
</comment>
<sequence length="383" mass="40343">MKQALVIAATAMVFALAGCTSKGKTREPADLQSIDKVKVKASVVWKRSLGGSNGLLGGFEIDVQDDAVFAADADGDVYALETETGKTIWQAETGERVISGPASSGNLVLVGTRDAEIIALSRADGSEVWRSQLSSEVLASPAGDGDTVIARTIDGRVFALSAADGTRLWTFDRSVPSLTLRGLSRPVMVGPAVLVGLDGGRLVALRVDTGEVLWEQVVASPTGRSELERLVDVDADPIAVGGGVFALSYGGELLLIDPSSGDSRWDRSIRSYTGGSIFGTRGLAVSDADGVVWALDAESGAAVWKQEELQYRMLSQPAAIGDYIAVADYKGYIHFLSPGDGRIVGRSHALSDPVQAAPVVVKDRLYMLDIDGHLVVLELKEVG</sequence>
<comment type="function">
    <text evidence="4">Part of the outer membrane protein assembly complex, which is involved in assembly and insertion of beta-barrel proteins into the outer membrane.</text>
</comment>
<keyword evidence="4" id="KW-0564">Palmitate</keyword>
<evidence type="ECO:0000259" key="6">
    <source>
        <dbReference type="Pfam" id="PF13360"/>
    </source>
</evidence>
<gene>
    <name evidence="4 7" type="primary">bamB</name>
    <name evidence="7" type="ORF">RM530_15255</name>
</gene>
<feature type="signal peptide" evidence="5">
    <location>
        <begin position="1"/>
        <end position="17"/>
    </location>
</feature>
<keyword evidence="8" id="KW-1185">Reference proteome</keyword>
<accession>A0ABU2WMZ5</accession>
<evidence type="ECO:0000256" key="4">
    <source>
        <dbReference type="HAMAP-Rule" id="MF_00923"/>
    </source>
</evidence>
<evidence type="ECO:0000256" key="3">
    <source>
        <dbReference type="ARBA" id="ARBA00023237"/>
    </source>
</evidence>
<keyword evidence="3 4" id="KW-0998">Cell outer membrane</keyword>
<dbReference type="PROSITE" id="PS51257">
    <property type="entry name" value="PROKAR_LIPOPROTEIN"/>
    <property type="match status" value="1"/>
</dbReference>
<dbReference type="HAMAP" id="MF_00923">
    <property type="entry name" value="OM_assembly_BamB"/>
    <property type="match status" value="1"/>
</dbReference>
<comment type="similarity">
    <text evidence="4">Belongs to the BamB family.</text>
</comment>
<feature type="chain" id="PRO_5046314878" description="Outer membrane protein assembly factor BamB" evidence="5">
    <location>
        <begin position="18"/>
        <end position="383"/>
    </location>
</feature>
<dbReference type="SMART" id="SM00564">
    <property type="entry name" value="PQQ"/>
    <property type="match status" value="7"/>
</dbReference>
<evidence type="ECO:0000256" key="5">
    <source>
        <dbReference type="SAM" id="SignalP"/>
    </source>
</evidence>
<dbReference type="RefSeq" id="WP_311366119.1">
    <property type="nucleotide sequence ID" value="NZ_JAVRIC010000025.1"/>
</dbReference>
<dbReference type="SUPFAM" id="SSF50998">
    <property type="entry name" value="Quinoprotein alcohol dehydrogenase-like"/>
    <property type="match status" value="1"/>
</dbReference>
<feature type="domain" description="Pyrrolo-quinoline quinone repeat" evidence="6">
    <location>
        <begin position="74"/>
        <end position="306"/>
    </location>
</feature>
<dbReference type="InterPro" id="IPR011047">
    <property type="entry name" value="Quinoprotein_ADH-like_sf"/>
</dbReference>
<protein>
    <recommendedName>
        <fullName evidence="4">Outer membrane protein assembly factor BamB</fullName>
    </recommendedName>
</protein>
<name>A0ABU2WMZ5_9GAMM</name>
<comment type="subunit">
    <text evidence="4">Part of the Bam complex.</text>
</comment>
<dbReference type="InterPro" id="IPR002372">
    <property type="entry name" value="PQQ_rpt_dom"/>
</dbReference>
<evidence type="ECO:0000313" key="7">
    <source>
        <dbReference type="EMBL" id="MDT0498706.1"/>
    </source>
</evidence>
<evidence type="ECO:0000256" key="1">
    <source>
        <dbReference type="ARBA" id="ARBA00022729"/>
    </source>
</evidence>
<reference evidence="7 8" key="1">
    <citation type="submission" date="2023-09" db="EMBL/GenBank/DDBJ databases">
        <authorList>
            <person name="Rey-Velasco X."/>
        </authorList>
    </citation>
    <scope>NUCLEOTIDE SEQUENCE [LARGE SCALE GENOMIC DNA]</scope>
    <source>
        <strain evidence="7 8">W345</strain>
    </source>
</reference>
<dbReference type="Proteomes" id="UP001254608">
    <property type="component" value="Unassembled WGS sequence"/>
</dbReference>
<dbReference type="PANTHER" id="PTHR34512">
    <property type="entry name" value="CELL SURFACE PROTEIN"/>
    <property type="match status" value="1"/>
</dbReference>
<keyword evidence="2 4" id="KW-0472">Membrane</keyword>
<dbReference type="InterPro" id="IPR018391">
    <property type="entry name" value="PQQ_b-propeller_rpt"/>
</dbReference>
<dbReference type="PANTHER" id="PTHR34512:SF30">
    <property type="entry name" value="OUTER MEMBRANE PROTEIN ASSEMBLY FACTOR BAMB"/>
    <property type="match status" value="1"/>
</dbReference>
<proteinExistence type="inferred from homology"/>
<dbReference type="Gene3D" id="2.130.10.10">
    <property type="entry name" value="YVTN repeat-like/Quinoprotein amine dehydrogenase"/>
    <property type="match status" value="1"/>
</dbReference>
<dbReference type="EMBL" id="JAVRIC010000025">
    <property type="protein sequence ID" value="MDT0498706.1"/>
    <property type="molecule type" value="Genomic_DNA"/>
</dbReference>
<dbReference type="NCBIfam" id="TIGR03300">
    <property type="entry name" value="assembly_YfgL"/>
    <property type="match status" value="1"/>
</dbReference>
<evidence type="ECO:0000256" key="2">
    <source>
        <dbReference type="ARBA" id="ARBA00023136"/>
    </source>
</evidence>
<keyword evidence="4" id="KW-0449">Lipoprotein</keyword>
<keyword evidence="1 4" id="KW-0732">Signal</keyword>
<comment type="caution">
    <text evidence="7">The sequence shown here is derived from an EMBL/GenBank/DDBJ whole genome shotgun (WGS) entry which is preliminary data.</text>
</comment>